<dbReference type="EMBL" id="AP023361">
    <property type="protein sequence ID" value="BCJ91109.1"/>
    <property type="molecule type" value="Genomic_DNA"/>
</dbReference>
<evidence type="ECO:0000313" key="2">
    <source>
        <dbReference type="Proteomes" id="UP000515317"/>
    </source>
</evidence>
<accession>A0A6S6QQ05</accession>
<sequence>MAKKPGSKSESVLFNVVYEDGTQKSNRRVPGELLGGLDGDEPARAFIEEQDREISEKSGQAPLAIERLWRVGAKEPKANYTRA</sequence>
<dbReference type="RefSeq" id="WP_222874781.1">
    <property type="nucleotide sequence ID" value="NZ_AP023361.1"/>
</dbReference>
<name>A0A6S6QQ05_9HYPH</name>
<dbReference type="AlphaFoldDB" id="A0A6S6QQ05"/>
<dbReference type="Proteomes" id="UP000515317">
    <property type="component" value="Chromosome"/>
</dbReference>
<keyword evidence="2" id="KW-1185">Reference proteome</keyword>
<reference evidence="1 2" key="1">
    <citation type="submission" date="2020-08" db="EMBL/GenBank/DDBJ databases">
        <title>Genome sequence of Rhizobiales bacterium strain IZ6.</title>
        <authorList>
            <person name="Nakai R."/>
            <person name="Naganuma T."/>
        </authorList>
    </citation>
    <scope>NUCLEOTIDE SEQUENCE [LARGE SCALE GENOMIC DNA]</scope>
    <source>
        <strain evidence="1 2">IZ6</strain>
    </source>
</reference>
<proteinExistence type="predicted"/>
<gene>
    <name evidence="1" type="ORF">IZ6_18440</name>
</gene>
<evidence type="ECO:0000313" key="1">
    <source>
        <dbReference type="EMBL" id="BCJ91109.1"/>
    </source>
</evidence>
<protein>
    <submittedName>
        <fullName evidence="1">Uncharacterized protein</fullName>
    </submittedName>
</protein>
<organism evidence="1 2">
    <name type="scientific">Terrihabitans soli</name>
    <dbReference type="NCBI Taxonomy" id="708113"/>
    <lineage>
        <taxon>Bacteria</taxon>
        <taxon>Pseudomonadati</taxon>
        <taxon>Pseudomonadota</taxon>
        <taxon>Alphaproteobacteria</taxon>
        <taxon>Hyphomicrobiales</taxon>
        <taxon>Terrihabitans</taxon>
    </lineage>
</organism>
<dbReference type="KEGG" id="tso:IZ6_18440"/>